<dbReference type="NCBIfam" id="TIGR01568">
    <property type="entry name" value="A_thal_3678"/>
    <property type="match status" value="1"/>
</dbReference>
<dbReference type="PROSITE" id="PS51754">
    <property type="entry name" value="OVATE"/>
    <property type="match status" value="1"/>
</dbReference>
<dbReference type="PANTHER" id="PTHR33057:SF224">
    <property type="entry name" value="TRANSCRIPTION REPRESSOR"/>
    <property type="match status" value="1"/>
</dbReference>
<feature type="compositionally biased region" description="Acidic residues" evidence="7">
    <location>
        <begin position="139"/>
        <end position="154"/>
    </location>
</feature>
<comment type="subcellular location">
    <subcellularLocation>
        <location evidence="1 6">Nucleus</location>
    </subcellularLocation>
</comment>
<evidence type="ECO:0000256" key="1">
    <source>
        <dbReference type="ARBA" id="ARBA00004123"/>
    </source>
</evidence>
<dbReference type="InterPro" id="IPR038933">
    <property type="entry name" value="Ovate"/>
</dbReference>
<feature type="compositionally biased region" description="Basic residues" evidence="7">
    <location>
        <begin position="118"/>
        <end position="132"/>
    </location>
</feature>
<evidence type="ECO:0000313" key="10">
    <source>
        <dbReference type="Proteomes" id="UP001418222"/>
    </source>
</evidence>
<feature type="region of interest" description="Disordered" evidence="7">
    <location>
        <begin position="98"/>
        <end position="161"/>
    </location>
</feature>
<reference evidence="9 10" key="1">
    <citation type="journal article" date="2022" name="Nat. Plants">
        <title>Genomes of leafy and leafless Platanthera orchids illuminate the evolution of mycoheterotrophy.</title>
        <authorList>
            <person name="Li M.H."/>
            <person name="Liu K.W."/>
            <person name="Li Z."/>
            <person name="Lu H.C."/>
            <person name="Ye Q.L."/>
            <person name="Zhang D."/>
            <person name="Wang J.Y."/>
            <person name="Li Y.F."/>
            <person name="Zhong Z.M."/>
            <person name="Liu X."/>
            <person name="Yu X."/>
            <person name="Liu D.K."/>
            <person name="Tu X.D."/>
            <person name="Liu B."/>
            <person name="Hao Y."/>
            <person name="Liao X.Y."/>
            <person name="Jiang Y.T."/>
            <person name="Sun W.H."/>
            <person name="Chen J."/>
            <person name="Chen Y.Q."/>
            <person name="Ai Y."/>
            <person name="Zhai J.W."/>
            <person name="Wu S.S."/>
            <person name="Zhou Z."/>
            <person name="Hsiao Y.Y."/>
            <person name="Wu W.L."/>
            <person name="Chen Y.Y."/>
            <person name="Lin Y.F."/>
            <person name="Hsu J.L."/>
            <person name="Li C.Y."/>
            <person name="Wang Z.W."/>
            <person name="Zhao X."/>
            <person name="Zhong W.Y."/>
            <person name="Ma X.K."/>
            <person name="Ma L."/>
            <person name="Huang J."/>
            <person name="Chen G.Z."/>
            <person name="Huang M.Z."/>
            <person name="Huang L."/>
            <person name="Peng D.H."/>
            <person name="Luo Y.B."/>
            <person name="Zou S.Q."/>
            <person name="Chen S.P."/>
            <person name="Lan S."/>
            <person name="Tsai W.C."/>
            <person name="Van de Peer Y."/>
            <person name="Liu Z.J."/>
        </authorList>
    </citation>
    <scope>NUCLEOTIDE SEQUENCE [LARGE SCALE GENOMIC DNA]</scope>
    <source>
        <strain evidence="9">Lor287</strain>
    </source>
</reference>
<dbReference type="EMBL" id="JBBWWQ010000010">
    <property type="protein sequence ID" value="KAK8936657.1"/>
    <property type="molecule type" value="Genomic_DNA"/>
</dbReference>
<accession>A0AAP0G4K3</accession>
<evidence type="ECO:0000259" key="8">
    <source>
        <dbReference type="PROSITE" id="PS51754"/>
    </source>
</evidence>
<feature type="compositionally biased region" description="Basic and acidic residues" evidence="7">
    <location>
        <begin position="65"/>
        <end position="76"/>
    </location>
</feature>
<name>A0AAP0G4K3_9ASPA</name>
<dbReference type="Pfam" id="PF04844">
    <property type="entry name" value="Ovate"/>
    <property type="match status" value="1"/>
</dbReference>
<keyword evidence="5 6" id="KW-0539">Nucleus</keyword>
<proteinExistence type="predicted"/>
<dbReference type="GO" id="GO:0045892">
    <property type="term" value="P:negative regulation of DNA-templated transcription"/>
    <property type="evidence" value="ECO:0007669"/>
    <property type="project" value="UniProtKB-UniRule"/>
</dbReference>
<feature type="compositionally biased region" description="Basic and acidic residues" evidence="7">
    <location>
        <begin position="1"/>
        <end position="17"/>
    </location>
</feature>
<dbReference type="InterPro" id="IPR006458">
    <property type="entry name" value="Ovate_C"/>
</dbReference>
<keyword evidence="4 6" id="KW-0804">Transcription</keyword>
<dbReference type="GO" id="GO:0005634">
    <property type="term" value="C:nucleus"/>
    <property type="evidence" value="ECO:0007669"/>
    <property type="project" value="UniProtKB-SubCell"/>
</dbReference>
<keyword evidence="2 6" id="KW-0678">Repressor</keyword>
<evidence type="ECO:0000256" key="4">
    <source>
        <dbReference type="ARBA" id="ARBA00023163"/>
    </source>
</evidence>
<evidence type="ECO:0000256" key="7">
    <source>
        <dbReference type="SAM" id="MobiDB-lite"/>
    </source>
</evidence>
<keyword evidence="3 6" id="KW-0805">Transcription regulation</keyword>
<dbReference type="PANTHER" id="PTHR33057">
    <property type="entry name" value="TRANSCRIPTION REPRESSOR OFP7-RELATED"/>
    <property type="match status" value="1"/>
</dbReference>
<evidence type="ECO:0000256" key="5">
    <source>
        <dbReference type="ARBA" id="ARBA00023242"/>
    </source>
</evidence>
<evidence type="ECO:0000256" key="2">
    <source>
        <dbReference type="ARBA" id="ARBA00022491"/>
    </source>
</evidence>
<evidence type="ECO:0000313" key="9">
    <source>
        <dbReference type="EMBL" id="KAK8936657.1"/>
    </source>
</evidence>
<gene>
    <name evidence="9" type="ORF">KSP39_PZI012184</name>
</gene>
<feature type="domain" description="OVATE" evidence="8">
    <location>
        <begin position="204"/>
        <end position="263"/>
    </location>
</feature>
<feature type="region of interest" description="Disordered" evidence="7">
    <location>
        <begin position="1"/>
        <end position="76"/>
    </location>
</feature>
<dbReference type="Proteomes" id="UP001418222">
    <property type="component" value="Unassembled WGS sequence"/>
</dbReference>
<dbReference type="AlphaFoldDB" id="A0AAP0G4K3"/>
<organism evidence="9 10">
    <name type="scientific">Platanthera zijinensis</name>
    <dbReference type="NCBI Taxonomy" id="2320716"/>
    <lineage>
        <taxon>Eukaryota</taxon>
        <taxon>Viridiplantae</taxon>
        <taxon>Streptophyta</taxon>
        <taxon>Embryophyta</taxon>
        <taxon>Tracheophyta</taxon>
        <taxon>Spermatophyta</taxon>
        <taxon>Magnoliopsida</taxon>
        <taxon>Liliopsida</taxon>
        <taxon>Asparagales</taxon>
        <taxon>Orchidaceae</taxon>
        <taxon>Orchidoideae</taxon>
        <taxon>Orchideae</taxon>
        <taxon>Orchidinae</taxon>
        <taxon>Platanthera</taxon>
    </lineage>
</organism>
<comment type="function">
    <text evidence="6">Transcriptional repressor that regulates multiple aspects of plant growth and development.</text>
</comment>
<comment type="caution">
    <text evidence="9">The sequence shown here is derived from an EMBL/GenBank/DDBJ whole genome shotgun (WGS) entry which is preliminary data.</text>
</comment>
<evidence type="ECO:0000256" key="3">
    <source>
        <dbReference type="ARBA" id="ARBA00023015"/>
    </source>
</evidence>
<keyword evidence="10" id="KW-1185">Reference proteome</keyword>
<protein>
    <recommendedName>
        <fullName evidence="6">Transcription repressor</fullName>
    </recommendedName>
    <alternativeName>
        <fullName evidence="6">Ovate family protein</fullName>
    </alternativeName>
</protein>
<evidence type="ECO:0000256" key="6">
    <source>
        <dbReference type="RuleBase" id="RU367028"/>
    </source>
</evidence>
<sequence length="283" mass="31562">MARRLLDSSASKDDDISSHQPHPPKQSTPSNLRIAPVVSSSFCCPRRRRIPRPKLSAAADAAADDLSRARETPAYLWRKDEKWHPVSYDGFSAATAAAISASAPSPSPPPNVISDRPRPRRRTSKKKPRQPKPSRMFSSDEEEEDRGDEEDEADLTTADNSFEMTELKTRRAEVMEGTKTETNSPWRSRLSPYLGVGEGESLAVVKQSEDPRADFRRSMAEMVVEKEIYGAEDLEKLLQCFLSLNSQHHHRAIIAAFTDVWEALYPATPFVRSPGPGSQLAAY</sequence>